<evidence type="ECO:0000256" key="5">
    <source>
        <dbReference type="ARBA" id="ARBA00017171"/>
    </source>
</evidence>
<reference evidence="17" key="1">
    <citation type="submission" date="2022-09" db="EMBL/GenBank/DDBJ databases">
        <title>Comparative genomics and taxonomic characterization of three novel marine species of genus Reichenbachiella exhibiting antioxidant and polysaccharide degradation activities.</title>
        <authorList>
            <person name="Muhammad N."/>
            <person name="Lee Y.-J."/>
            <person name="Ko J."/>
            <person name="Kim S.-G."/>
        </authorList>
    </citation>
    <scope>NUCLEOTIDE SEQUENCE</scope>
    <source>
        <strain evidence="17">BKB1-1</strain>
    </source>
</reference>
<feature type="transmembrane region" description="Helical" evidence="16">
    <location>
        <begin position="155"/>
        <end position="179"/>
    </location>
</feature>
<dbReference type="PROSITE" id="PS00379">
    <property type="entry name" value="CDP_ALCOHOL_P_TRANSF"/>
    <property type="match status" value="1"/>
</dbReference>
<organism evidence="17 18">
    <name type="scientific">Reichenbachiella agarivorans</name>
    <dbReference type="NCBI Taxonomy" id="2979464"/>
    <lineage>
        <taxon>Bacteria</taxon>
        <taxon>Pseudomonadati</taxon>
        <taxon>Bacteroidota</taxon>
        <taxon>Cytophagia</taxon>
        <taxon>Cytophagales</taxon>
        <taxon>Reichenbachiellaceae</taxon>
        <taxon>Reichenbachiella</taxon>
    </lineage>
</organism>
<dbReference type="GO" id="GO:0003882">
    <property type="term" value="F:CDP-diacylglycerol-serine O-phosphatidyltransferase activity"/>
    <property type="evidence" value="ECO:0007669"/>
    <property type="project" value="UniProtKB-EC"/>
</dbReference>
<evidence type="ECO:0000256" key="12">
    <source>
        <dbReference type="ARBA" id="ARBA00023209"/>
    </source>
</evidence>
<comment type="catalytic activity">
    <reaction evidence="1">
        <text>a CDP-1,2-diacyl-sn-glycerol + L-serine = a 1,2-diacyl-sn-glycero-3-phospho-L-serine + CMP + H(+)</text>
        <dbReference type="Rhea" id="RHEA:16913"/>
        <dbReference type="ChEBI" id="CHEBI:15378"/>
        <dbReference type="ChEBI" id="CHEBI:33384"/>
        <dbReference type="ChEBI" id="CHEBI:57262"/>
        <dbReference type="ChEBI" id="CHEBI:58332"/>
        <dbReference type="ChEBI" id="CHEBI:60377"/>
        <dbReference type="EC" id="2.7.8.8"/>
    </reaction>
</comment>
<feature type="transmembrane region" description="Helical" evidence="16">
    <location>
        <begin position="92"/>
        <end position="111"/>
    </location>
</feature>
<sequence length="231" mass="25542">MTIRNFIPNMLTCLNLVFGCLALITIFEGQYDHAIYYVFLSGIADFFDGFAARMLKASSNIGKDLDSLADMVSFGVVPAFVMFKMIEANSVMAYLPYVGLIVAVFSALRLAKFNNDERQTDSFHGLPVPANALFLCTLPLLAVEPIFADILSNQWVLGGITVVMASLLITDVKLLALKFKHFGWEDNEARYIILGASIVAIATFQLLALPFVIVFYFIGSIFVNLLDARRA</sequence>
<evidence type="ECO:0000256" key="16">
    <source>
        <dbReference type="SAM" id="Phobius"/>
    </source>
</evidence>
<dbReference type="PROSITE" id="PS51257">
    <property type="entry name" value="PROKAR_LIPOPROTEIN"/>
    <property type="match status" value="1"/>
</dbReference>
<dbReference type="PANTHER" id="PTHR14269:SF61">
    <property type="entry name" value="CDP-DIACYLGLYCEROL--SERINE O-PHOSPHATIDYLTRANSFERASE"/>
    <property type="match status" value="1"/>
</dbReference>
<dbReference type="InterPro" id="IPR000462">
    <property type="entry name" value="CDP-OH_P_trans"/>
</dbReference>
<dbReference type="InterPro" id="IPR004533">
    <property type="entry name" value="CDP-diaglyc--ser_O-PTrfase"/>
</dbReference>
<comment type="similarity">
    <text evidence="3 15">Belongs to the CDP-alcohol phosphatidyltransferase class-I family.</text>
</comment>
<feature type="transmembrane region" description="Helical" evidence="16">
    <location>
        <begin position="33"/>
        <end position="55"/>
    </location>
</feature>
<evidence type="ECO:0000256" key="1">
    <source>
        <dbReference type="ARBA" id="ARBA00000287"/>
    </source>
</evidence>
<dbReference type="RefSeq" id="WP_262310680.1">
    <property type="nucleotide sequence ID" value="NZ_CP106679.1"/>
</dbReference>
<accession>A0ABY6CRV5</accession>
<evidence type="ECO:0000256" key="9">
    <source>
        <dbReference type="ARBA" id="ARBA00022989"/>
    </source>
</evidence>
<dbReference type="Pfam" id="PF01066">
    <property type="entry name" value="CDP-OH_P_transf"/>
    <property type="match status" value="1"/>
</dbReference>
<dbReference type="InterPro" id="IPR043130">
    <property type="entry name" value="CDP-OH_PTrfase_TM_dom"/>
</dbReference>
<dbReference type="Proteomes" id="UP001065174">
    <property type="component" value="Chromosome"/>
</dbReference>
<dbReference type="PANTHER" id="PTHR14269">
    <property type="entry name" value="CDP-DIACYLGLYCEROL--GLYCEROL-3-PHOSPHATE 3-PHOSPHATIDYLTRANSFERASE-RELATED"/>
    <property type="match status" value="1"/>
</dbReference>
<evidence type="ECO:0000256" key="8">
    <source>
        <dbReference type="ARBA" id="ARBA00022692"/>
    </source>
</evidence>
<evidence type="ECO:0000256" key="10">
    <source>
        <dbReference type="ARBA" id="ARBA00023098"/>
    </source>
</evidence>
<dbReference type="EMBL" id="CP106679">
    <property type="protein sequence ID" value="UXP33251.1"/>
    <property type="molecule type" value="Genomic_DNA"/>
</dbReference>
<feature type="transmembrane region" description="Helical" evidence="16">
    <location>
        <begin position="7"/>
        <end position="27"/>
    </location>
</feature>
<keyword evidence="6" id="KW-0444">Lipid biosynthesis</keyword>
<evidence type="ECO:0000313" key="18">
    <source>
        <dbReference type="Proteomes" id="UP001065174"/>
    </source>
</evidence>
<dbReference type="NCBIfam" id="TIGR00473">
    <property type="entry name" value="pssA"/>
    <property type="match status" value="1"/>
</dbReference>
<proteinExistence type="inferred from homology"/>
<evidence type="ECO:0000256" key="15">
    <source>
        <dbReference type="RuleBase" id="RU003750"/>
    </source>
</evidence>
<evidence type="ECO:0000256" key="14">
    <source>
        <dbReference type="ARBA" id="ARBA00032361"/>
    </source>
</evidence>
<protein>
    <recommendedName>
        <fullName evidence="5">CDP-diacylglycerol--serine O-phosphatidyltransferase</fullName>
        <ecNumber evidence="4">2.7.8.8</ecNumber>
    </recommendedName>
    <alternativeName>
        <fullName evidence="14">Phosphatidylserine synthase</fullName>
    </alternativeName>
</protein>
<evidence type="ECO:0000256" key="4">
    <source>
        <dbReference type="ARBA" id="ARBA00013174"/>
    </source>
</evidence>
<dbReference type="EC" id="2.7.8.8" evidence="4"/>
<name>A0ABY6CRV5_9BACT</name>
<evidence type="ECO:0000256" key="3">
    <source>
        <dbReference type="ARBA" id="ARBA00010441"/>
    </source>
</evidence>
<evidence type="ECO:0000256" key="7">
    <source>
        <dbReference type="ARBA" id="ARBA00022679"/>
    </source>
</evidence>
<keyword evidence="11 16" id="KW-0472">Membrane</keyword>
<evidence type="ECO:0000313" key="17">
    <source>
        <dbReference type="EMBL" id="UXP33251.1"/>
    </source>
</evidence>
<keyword evidence="18" id="KW-1185">Reference proteome</keyword>
<comment type="subcellular location">
    <subcellularLocation>
        <location evidence="2">Endomembrane system</location>
        <topology evidence="2">Multi-pass membrane protein</topology>
    </subcellularLocation>
</comment>
<keyword evidence="7 15" id="KW-0808">Transferase</keyword>
<evidence type="ECO:0000256" key="11">
    <source>
        <dbReference type="ARBA" id="ARBA00023136"/>
    </source>
</evidence>
<dbReference type="InterPro" id="IPR048254">
    <property type="entry name" value="CDP_ALCOHOL_P_TRANSF_CS"/>
</dbReference>
<keyword evidence="9 16" id="KW-1133">Transmembrane helix</keyword>
<keyword evidence="8 16" id="KW-0812">Transmembrane</keyword>
<keyword evidence="13" id="KW-1208">Phospholipid metabolism</keyword>
<feature type="transmembrane region" description="Helical" evidence="16">
    <location>
        <begin position="123"/>
        <end position="143"/>
    </location>
</feature>
<dbReference type="Gene3D" id="1.20.120.1760">
    <property type="match status" value="1"/>
</dbReference>
<gene>
    <name evidence="17" type="primary">pssA</name>
    <name evidence="17" type="ORF">N6H18_04720</name>
</gene>
<evidence type="ECO:0000256" key="13">
    <source>
        <dbReference type="ARBA" id="ARBA00023264"/>
    </source>
</evidence>
<evidence type="ECO:0000256" key="6">
    <source>
        <dbReference type="ARBA" id="ARBA00022516"/>
    </source>
</evidence>
<keyword evidence="12" id="KW-0594">Phospholipid biosynthesis</keyword>
<feature type="transmembrane region" description="Helical" evidence="16">
    <location>
        <begin position="191"/>
        <end position="218"/>
    </location>
</feature>
<evidence type="ECO:0000256" key="2">
    <source>
        <dbReference type="ARBA" id="ARBA00004127"/>
    </source>
</evidence>
<dbReference type="InterPro" id="IPR050324">
    <property type="entry name" value="CDP-alcohol_PTase-I"/>
</dbReference>
<keyword evidence="10" id="KW-0443">Lipid metabolism</keyword>